<dbReference type="RefSeq" id="WP_320289769.1">
    <property type="nucleotide sequence ID" value="NZ_JAVIIW010000033.1"/>
</dbReference>
<comment type="caution">
    <text evidence="1">The sequence shown here is derived from an EMBL/GenBank/DDBJ whole genome shotgun (WGS) entry which is preliminary data.</text>
</comment>
<evidence type="ECO:0000313" key="2">
    <source>
        <dbReference type="Proteomes" id="UP001287059"/>
    </source>
</evidence>
<keyword evidence="2" id="KW-1185">Reference proteome</keyword>
<name>A0ABU4Y3L0_9HYPH</name>
<dbReference type="EMBL" id="JAVIIW010000033">
    <property type="protein sequence ID" value="MDX8481525.1"/>
    <property type="molecule type" value="Genomic_DNA"/>
</dbReference>
<dbReference type="Proteomes" id="UP001287059">
    <property type="component" value="Unassembled WGS sequence"/>
</dbReference>
<reference evidence="1 2" key="1">
    <citation type="submission" date="2023-08" db="EMBL/GenBank/DDBJ databases">
        <title>Implementing the SeqCode for naming new Mesorhizobium species isolated from Vachellia karroo root nodules.</title>
        <authorList>
            <person name="Van Lill M."/>
        </authorList>
    </citation>
    <scope>NUCLEOTIDE SEQUENCE [LARGE SCALE GENOMIC DNA]</scope>
    <source>
        <strain evidence="1 2">VK24D</strain>
    </source>
</reference>
<accession>A0ABU4Y3L0</accession>
<gene>
    <name evidence="1" type="ORF">RFN28_24125</name>
</gene>
<evidence type="ECO:0000313" key="1">
    <source>
        <dbReference type="EMBL" id="MDX8481525.1"/>
    </source>
</evidence>
<organism evidence="1 2">
    <name type="scientific">Mesorhizobium album</name>
    <dbReference type="NCBI Taxonomy" id="3072314"/>
    <lineage>
        <taxon>Bacteria</taxon>
        <taxon>Pseudomonadati</taxon>
        <taxon>Pseudomonadota</taxon>
        <taxon>Alphaproteobacteria</taxon>
        <taxon>Hyphomicrobiales</taxon>
        <taxon>Phyllobacteriaceae</taxon>
        <taxon>Mesorhizobium</taxon>
    </lineage>
</organism>
<protein>
    <submittedName>
        <fullName evidence="1">Uncharacterized protein</fullName>
    </submittedName>
</protein>
<sequence>MLARAASIFRYRKHGYNVVATLASGAEGLPIRFSSTLRPGQRVVISVPQAIGEPSVNFEIIRDGDVLLVSEPVTAPVDEMTTAGVADQ</sequence>
<proteinExistence type="predicted"/>